<dbReference type="AlphaFoldDB" id="A0A5C2SK01"/>
<protein>
    <submittedName>
        <fullName evidence="2">Uncharacterized protein</fullName>
    </submittedName>
</protein>
<feature type="compositionally biased region" description="Basic residues" evidence="1">
    <location>
        <begin position="128"/>
        <end position="145"/>
    </location>
</feature>
<evidence type="ECO:0000313" key="2">
    <source>
        <dbReference type="EMBL" id="RPD63584.1"/>
    </source>
</evidence>
<accession>A0A5C2SK01</accession>
<keyword evidence="3" id="KW-1185">Reference proteome</keyword>
<proteinExistence type="predicted"/>
<sequence>MSHVMRLTDIVFIRTIQAGRGQAMSQGVRVRVRVCVTKINPLDSPRDLVLCRLESKNAQKSHLHQYITSSQDLSLELGVQASRSGNPRGGRRSSSGFAGLERSFRTCLGVGCRLSGRAPRWHPAYASRSRRSVLHPDARRRRPVHPHPQSYPQVRTLSSHPSLRFIARLCLCSVWFASHSD</sequence>
<reference evidence="2" key="1">
    <citation type="journal article" date="2018" name="Genome Biol. Evol.">
        <title>Genomics and development of Lentinus tigrinus, a white-rot wood-decaying mushroom with dimorphic fruiting bodies.</title>
        <authorList>
            <person name="Wu B."/>
            <person name="Xu Z."/>
            <person name="Knudson A."/>
            <person name="Carlson A."/>
            <person name="Chen N."/>
            <person name="Kovaka S."/>
            <person name="LaButti K."/>
            <person name="Lipzen A."/>
            <person name="Pennachio C."/>
            <person name="Riley R."/>
            <person name="Schakwitz W."/>
            <person name="Umezawa K."/>
            <person name="Ohm R.A."/>
            <person name="Grigoriev I.V."/>
            <person name="Nagy L.G."/>
            <person name="Gibbons J."/>
            <person name="Hibbett D."/>
        </authorList>
    </citation>
    <scope>NUCLEOTIDE SEQUENCE [LARGE SCALE GENOMIC DNA]</scope>
    <source>
        <strain evidence="2">ALCF2SS1-6</strain>
    </source>
</reference>
<evidence type="ECO:0000256" key="1">
    <source>
        <dbReference type="SAM" id="MobiDB-lite"/>
    </source>
</evidence>
<organism evidence="2 3">
    <name type="scientific">Lentinus tigrinus ALCF2SS1-6</name>
    <dbReference type="NCBI Taxonomy" id="1328759"/>
    <lineage>
        <taxon>Eukaryota</taxon>
        <taxon>Fungi</taxon>
        <taxon>Dikarya</taxon>
        <taxon>Basidiomycota</taxon>
        <taxon>Agaricomycotina</taxon>
        <taxon>Agaricomycetes</taxon>
        <taxon>Polyporales</taxon>
        <taxon>Polyporaceae</taxon>
        <taxon>Lentinus</taxon>
    </lineage>
</organism>
<dbReference type="Proteomes" id="UP000313359">
    <property type="component" value="Unassembled WGS sequence"/>
</dbReference>
<evidence type="ECO:0000313" key="3">
    <source>
        <dbReference type="Proteomes" id="UP000313359"/>
    </source>
</evidence>
<feature type="region of interest" description="Disordered" evidence="1">
    <location>
        <begin position="125"/>
        <end position="155"/>
    </location>
</feature>
<name>A0A5C2SK01_9APHY</name>
<dbReference type="EMBL" id="ML122256">
    <property type="protein sequence ID" value="RPD63584.1"/>
    <property type="molecule type" value="Genomic_DNA"/>
</dbReference>
<gene>
    <name evidence="2" type="ORF">L227DRAFT_394845</name>
</gene>